<dbReference type="PROSITE" id="PS51007">
    <property type="entry name" value="CYTC"/>
    <property type="match status" value="3"/>
</dbReference>
<evidence type="ECO:0000256" key="11">
    <source>
        <dbReference type="SAM" id="SignalP"/>
    </source>
</evidence>
<dbReference type="PIRSF" id="PIRSF000018">
    <property type="entry name" value="Mb_ADH_cyt_c"/>
    <property type="match status" value="1"/>
</dbReference>
<dbReference type="Pfam" id="PF00034">
    <property type="entry name" value="Cytochrom_C"/>
    <property type="match status" value="2"/>
</dbReference>
<dbReference type="KEGG" id="pard:DN92_04975"/>
<dbReference type="PANTHER" id="PTHR35008">
    <property type="entry name" value="BLL4482 PROTEIN-RELATED"/>
    <property type="match status" value="1"/>
</dbReference>
<feature type="signal peptide" evidence="11">
    <location>
        <begin position="1"/>
        <end position="36"/>
    </location>
</feature>
<proteinExistence type="predicted"/>
<evidence type="ECO:0000256" key="7">
    <source>
        <dbReference type="ARBA" id="ARBA00023004"/>
    </source>
</evidence>
<dbReference type="GO" id="GO:0005886">
    <property type="term" value="C:plasma membrane"/>
    <property type="evidence" value="ECO:0007669"/>
    <property type="project" value="UniProtKB-SubCell"/>
</dbReference>
<feature type="domain" description="Cytochrome c" evidence="12">
    <location>
        <begin position="306"/>
        <end position="391"/>
    </location>
</feature>
<dbReference type="Gene3D" id="1.10.760.10">
    <property type="entry name" value="Cytochrome c-like domain"/>
    <property type="match status" value="2"/>
</dbReference>
<keyword evidence="5 11" id="KW-0732">Signal</keyword>
<comment type="cofactor">
    <cofactor evidence="9">
        <name>heme c</name>
        <dbReference type="ChEBI" id="CHEBI:61717"/>
    </cofactor>
    <text evidence="9">Binds 3 heme c groups covalently per subunit.</text>
</comment>
<evidence type="ECO:0000256" key="6">
    <source>
        <dbReference type="ARBA" id="ARBA00022737"/>
    </source>
</evidence>
<evidence type="ECO:0000256" key="3">
    <source>
        <dbReference type="ARBA" id="ARBA00022617"/>
    </source>
</evidence>
<evidence type="ECO:0000259" key="12">
    <source>
        <dbReference type="PROSITE" id="PS51007"/>
    </source>
</evidence>
<evidence type="ECO:0000256" key="9">
    <source>
        <dbReference type="PIRSR" id="PIRSR000018-50"/>
    </source>
</evidence>
<evidence type="ECO:0000256" key="10">
    <source>
        <dbReference type="PIRSR" id="PIRSR000018-51"/>
    </source>
</evidence>
<keyword evidence="14" id="KW-1185">Reference proteome</keyword>
<organism evidence="13 14">
    <name type="scientific">Polynucleobacter arcticus</name>
    <dbReference type="NCBI Taxonomy" id="1743165"/>
    <lineage>
        <taxon>Bacteria</taxon>
        <taxon>Pseudomonadati</taxon>
        <taxon>Pseudomonadota</taxon>
        <taxon>Betaproteobacteria</taxon>
        <taxon>Burkholderiales</taxon>
        <taxon>Burkholderiaceae</taxon>
        <taxon>Polynucleobacter</taxon>
    </lineage>
</organism>
<keyword evidence="7 10" id="KW-0408">Iron</keyword>
<dbReference type="PANTHER" id="PTHR35008:SF8">
    <property type="entry name" value="ALCOHOL DEHYDROGENASE CYTOCHROME C SUBUNIT"/>
    <property type="match status" value="1"/>
</dbReference>
<feature type="binding site" description="covalent" evidence="9">
    <location>
        <position position="198"/>
    </location>
    <ligand>
        <name>heme c</name>
        <dbReference type="ChEBI" id="CHEBI:61717"/>
        <label>2</label>
    </ligand>
</feature>
<accession>A0A6M9PNJ5</accession>
<feature type="binding site" description="axial binding residue" evidence="10">
    <location>
        <position position="56"/>
    </location>
    <ligand>
        <name>heme c</name>
        <dbReference type="ChEBI" id="CHEBI:61717"/>
        <label>1</label>
    </ligand>
    <ligandPart>
        <name>Fe</name>
        <dbReference type="ChEBI" id="CHEBI:18248"/>
    </ligandPart>
</feature>
<evidence type="ECO:0000313" key="13">
    <source>
        <dbReference type="EMBL" id="QKM60445.1"/>
    </source>
</evidence>
<feature type="domain" description="Cytochrome c" evidence="12">
    <location>
        <begin position="183"/>
        <end position="292"/>
    </location>
</feature>
<feature type="binding site" description="axial binding residue" evidence="10">
    <location>
        <position position="323"/>
    </location>
    <ligand>
        <name>heme c</name>
        <dbReference type="ChEBI" id="CHEBI:61717"/>
        <label>3</label>
    </ligand>
    <ligandPart>
        <name>Fe</name>
        <dbReference type="ChEBI" id="CHEBI:18248"/>
    </ligandPart>
</feature>
<keyword evidence="2" id="KW-1003">Cell membrane</keyword>
<protein>
    <submittedName>
        <fullName evidence="13">Alcohol dehydrogenase</fullName>
    </submittedName>
</protein>
<feature type="binding site" description="covalent" evidence="9">
    <location>
        <position position="322"/>
    </location>
    <ligand>
        <name>heme c</name>
        <dbReference type="ChEBI" id="CHEBI:61717"/>
        <label>3</label>
    </ligand>
</feature>
<feature type="binding site" description="covalent" evidence="9">
    <location>
        <position position="55"/>
    </location>
    <ligand>
        <name>heme c</name>
        <dbReference type="ChEBI" id="CHEBI:61717"/>
        <label>1</label>
    </ligand>
</feature>
<gene>
    <name evidence="13" type="ORF">DN92_04975</name>
</gene>
<keyword evidence="8" id="KW-0472">Membrane</keyword>
<comment type="subcellular location">
    <subcellularLocation>
        <location evidence="1">Cell membrane</location>
    </subcellularLocation>
</comment>
<dbReference type="GO" id="GO:0020037">
    <property type="term" value="F:heme binding"/>
    <property type="evidence" value="ECO:0007669"/>
    <property type="project" value="InterPro"/>
</dbReference>
<feature type="binding site" description="covalent" evidence="9">
    <location>
        <position position="52"/>
    </location>
    <ligand>
        <name>heme c</name>
        <dbReference type="ChEBI" id="CHEBI:61717"/>
        <label>1</label>
    </ligand>
</feature>
<dbReference type="InterPro" id="IPR009056">
    <property type="entry name" value="Cyt_c-like_dom"/>
</dbReference>
<feature type="chain" id="PRO_5026844121" evidence="11">
    <location>
        <begin position="37"/>
        <end position="413"/>
    </location>
</feature>
<feature type="binding site" description="covalent" evidence="9">
    <location>
        <position position="319"/>
    </location>
    <ligand>
        <name>heme c</name>
        <dbReference type="ChEBI" id="CHEBI:61717"/>
        <label>3</label>
    </ligand>
</feature>
<feature type="binding site" description="covalent" evidence="9">
    <location>
        <position position="201"/>
    </location>
    <ligand>
        <name>heme c</name>
        <dbReference type="ChEBI" id="CHEBI:61717"/>
        <label>2</label>
    </ligand>
</feature>
<evidence type="ECO:0000256" key="4">
    <source>
        <dbReference type="ARBA" id="ARBA00022723"/>
    </source>
</evidence>
<sequence length="413" mass="45073">MSKISLKIYRLFTLISRFKDLLFCATVAFASSNALANDAVKDGAYLAVAGDCISCHTAPGGKPFAGGLKMANQFGYVLTPNITPDMETGIGAYTKDDFFRVLHNGVNKKGQDLYPFMPYEAYTKVTRADSDKIYDYLRTVPAVSNAVVVNNLDFPFNIRSSMIVWRELFFRAGVYKPDPTQSAVWNRGAYLVEGLGHCSSCHSPRNLMGAIKDSKAYSGSVIDGWYAMNITSNPLTGLGKWSAEDIARYLKTGSYKDKTTVLGPMTEVVHNSTGKMTDMDLLAMGTYLKTIPSNSSLSENRKKVDATHLNGARLYIDNCGGCHQSSGRGITGVIPPLAGNPVVMAEKPNNIIKVMIEGIKQRDGYIAMPSYAASLNNQEILEISNYVRSSWGNGADPNTTKSLVENIRKNPGL</sequence>
<dbReference type="Proteomes" id="UP000501090">
    <property type="component" value="Chromosome"/>
</dbReference>
<dbReference type="InterPro" id="IPR036909">
    <property type="entry name" value="Cyt_c-like_dom_sf"/>
</dbReference>
<dbReference type="SUPFAM" id="SSF46626">
    <property type="entry name" value="Cytochrome c"/>
    <property type="match status" value="3"/>
</dbReference>
<name>A0A6M9PNJ5_9BURK</name>
<reference evidence="13 14" key="1">
    <citation type="submission" date="2018-04" db="EMBL/GenBank/DDBJ databases">
        <title>Polynucleobacter sp. UK-Long2-W17 genome.</title>
        <authorList>
            <person name="Hahn M.W."/>
        </authorList>
    </citation>
    <scope>NUCLEOTIDE SEQUENCE [LARGE SCALE GENOMIC DNA]</scope>
    <source>
        <strain evidence="13 14">UK-Long2-W17</strain>
    </source>
</reference>
<dbReference type="GO" id="GO:0005506">
    <property type="term" value="F:iron ion binding"/>
    <property type="evidence" value="ECO:0007669"/>
    <property type="project" value="InterPro"/>
</dbReference>
<feature type="binding site" description="axial binding residue" evidence="10">
    <location>
        <position position="202"/>
    </location>
    <ligand>
        <name>heme c</name>
        <dbReference type="ChEBI" id="CHEBI:61717"/>
        <label>2</label>
    </ligand>
    <ligandPart>
        <name>Fe</name>
        <dbReference type="ChEBI" id="CHEBI:18248"/>
    </ligandPart>
</feature>
<evidence type="ECO:0000256" key="5">
    <source>
        <dbReference type="ARBA" id="ARBA00022729"/>
    </source>
</evidence>
<feature type="domain" description="Cytochrome c" evidence="12">
    <location>
        <begin position="38"/>
        <end position="141"/>
    </location>
</feature>
<dbReference type="GO" id="GO:0009055">
    <property type="term" value="F:electron transfer activity"/>
    <property type="evidence" value="ECO:0007669"/>
    <property type="project" value="InterPro"/>
</dbReference>
<dbReference type="InterPro" id="IPR014353">
    <property type="entry name" value="Membr-bd_ADH_cyt_c"/>
</dbReference>
<keyword evidence="4 10" id="KW-0479">Metal-binding</keyword>
<evidence type="ECO:0000256" key="2">
    <source>
        <dbReference type="ARBA" id="ARBA00022475"/>
    </source>
</evidence>
<keyword evidence="6" id="KW-0677">Repeat</keyword>
<dbReference type="AlphaFoldDB" id="A0A6M9PNJ5"/>
<evidence type="ECO:0000313" key="14">
    <source>
        <dbReference type="Proteomes" id="UP000501090"/>
    </source>
</evidence>
<evidence type="ECO:0000256" key="1">
    <source>
        <dbReference type="ARBA" id="ARBA00004236"/>
    </source>
</evidence>
<dbReference type="GO" id="GO:0016614">
    <property type="term" value="F:oxidoreductase activity, acting on CH-OH group of donors"/>
    <property type="evidence" value="ECO:0007669"/>
    <property type="project" value="InterPro"/>
</dbReference>
<evidence type="ECO:0000256" key="8">
    <source>
        <dbReference type="ARBA" id="ARBA00023136"/>
    </source>
</evidence>
<keyword evidence="3 9" id="KW-0349">Heme</keyword>
<dbReference type="InterPro" id="IPR051459">
    <property type="entry name" value="Cytochrome_c-type_DH"/>
</dbReference>
<dbReference type="RefSeq" id="WP_173960207.1">
    <property type="nucleotide sequence ID" value="NZ_CBCSCC010000002.1"/>
</dbReference>
<dbReference type="EMBL" id="CP028940">
    <property type="protein sequence ID" value="QKM60445.1"/>
    <property type="molecule type" value="Genomic_DNA"/>
</dbReference>